<accession>A0AA38IDG0</accession>
<feature type="signal peptide" evidence="9">
    <location>
        <begin position="1"/>
        <end position="18"/>
    </location>
</feature>
<organism evidence="10 11">
    <name type="scientific">Zophobas morio</name>
    <dbReference type="NCBI Taxonomy" id="2755281"/>
    <lineage>
        <taxon>Eukaryota</taxon>
        <taxon>Metazoa</taxon>
        <taxon>Ecdysozoa</taxon>
        <taxon>Arthropoda</taxon>
        <taxon>Hexapoda</taxon>
        <taxon>Insecta</taxon>
        <taxon>Pterygota</taxon>
        <taxon>Neoptera</taxon>
        <taxon>Endopterygota</taxon>
        <taxon>Coleoptera</taxon>
        <taxon>Polyphaga</taxon>
        <taxon>Cucujiformia</taxon>
        <taxon>Tenebrionidae</taxon>
        <taxon>Zophobas</taxon>
    </lineage>
</organism>
<sequence length="494" mass="57084">MPTFVIIVTLISLQQVNSLEEFITKYLSHETLVIISSNLENIDDFLLISKQPKLVVNSKSAPNLEAFNSYLISETESNSMITSLQLLKDTVNRRGRFLVILKTNCSETVLKNVFQKMWNFYISNVVIYTNLRFVTWYPYHEENQCGNVVNLVTVKSENPYEKKINIGSNCPMSVTWEKVALGIKSPFNKKDPGYFIRILETVLQKVNTTPIYLSQNINYFTLALIKGHYSDLKDDMLKRNIDMAIISLDTTNLGVPLMECSDFLWQYTLFFVLPPRSRTKTENLIQKLILSMAFLYFMNLNWIYISQLSGILSQPSYEPKIWTINDLIRSTKTVKFPDGYIPAFKRGGFYNDLFKKRLQEKAKSYEEQVQDFAKKPDHGITSSTNRIYFIKNKEKLQIVSRQNIAVFKNHVLVRKGYPLLDKINQVIIRVRESGLISKWIYESQINIDKTTVVFEELSNSLDMSRLVCAFVLLGVGILISVVVIILEVVYANYN</sequence>
<keyword evidence="4 8" id="KW-1133">Transmembrane helix</keyword>
<keyword evidence="5 8" id="KW-0472">Membrane</keyword>
<gene>
    <name evidence="10" type="ORF">Zmor_018048</name>
</gene>
<dbReference type="GO" id="GO:0005886">
    <property type="term" value="C:plasma membrane"/>
    <property type="evidence" value="ECO:0007669"/>
    <property type="project" value="UniProtKB-SubCell"/>
</dbReference>
<evidence type="ECO:0000256" key="6">
    <source>
        <dbReference type="ARBA" id="ARBA00023170"/>
    </source>
</evidence>
<evidence type="ECO:0000313" key="10">
    <source>
        <dbReference type="EMBL" id="KAJ3652049.1"/>
    </source>
</evidence>
<keyword evidence="6" id="KW-0675">Receptor</keyword>
<evidence type="ECO:0000256" key="7">
    <source>
        <dbReference type="ARBA" id="ARBA00023180"/>
    </source>
</evidence>
<feature type="chain" id="PRO_5041384698" evidence="9">
    <location>
        <begin position="19"/>
        <end position="494"/>
    </location>
</feature>
<proteinExistence type="predicted"/>
<name>A0AA38IDG0_9CUCU</name>
<keyword evidence="2" id="KW-1003">Cell membrane</keyword>
<evidence type="ECO:0000256" key="3">
    <source>
        <dbReference type="ARBA" id="ARBA00022692"/>
    </source>
</evidence>
<evidence type="ECO:0000256" key="2">
    <source>
        <dbReference type="ARBA" id="ARBA00022475"/>
    </source>
</evidence>
<keyword evidence="9" id="KW-0732">Signal</keyword>
<dbReference type="SUPFAM" id="SSF53850">
    <property type="entry name" value="Periplasmic binding protein-like II"/>
    <property type="match status" value="1"/>
</dbReference>
<evidence type="ECO:0000256" key="8">
    <source>
        <dbReference type="SAM" id="Phobius"/>
    </source>
</evidence>
<dbReference type="PANTHER" id="PTHR42643">
    <property type="entry name" value="IONOTROPIC RECEPTOR 20A-RELATED"/>
    <property type="match status" value="1"/>
</dbReference>
<keyword evidence="7" id="KW-0325">Glycoprotein</keyword>
<dbReference type="InterPro" id="IPR052192">
    <property type="entry name" value="Insect_Ionotropic_Sensory_Rcpt"/>
</dbReference>
<comment type="caution">
    <text evidence="10">The sequence shown here is derived from an EMBL/GenBank/DDBJ whole genome shotgun (WGS) entry which is preliminary data.</text>
</comment>
<evidence type="ECO:0000256" key="4">
    <source>
        <dbReference type="ARBA" id="ARBA00022989"/>
    </source>
</evidence>
<comment type="subcellular location">
    <subcellularLocation>
        <location evidence="1">Cell membrane</location>
        <topology evidence="1">Multi-pass membrane protein</topology>
    </subcellularLocation>
</comment>
<dbReference type="AlphaFoldDB" id="A0AA38IDG0"/>
<evidence type="ECO:0000256" key="1">
    <source>
        <dbReference type="ARBA" id="ARBA00004651"/>
    </source>
</evidence>
<evidence type="ECO:0000313" key="11">
    <source>
        <dbReference type="Proteomes" id="UP001168821"/>
    </source>
</evidence>
<dbReference type="PANTHER" id="PTHR42643:SF38">
    <property type="entry name" value="IONOTROPIC RECEPTOR 100A"/>
    <property type="match status" value="1"/>
</dbReference>
<evidence type="ECO:0000256" key="9">
    <source>
        <dbReference type="SAM" id="SignalP"/>
    </source>
</evidence>
<keyword evidence="11" id="KW-1185">Reference proteome</keyword>
<protein>
    <submittedName>
        <fullName evidence="10">Uncharacterized protein</fullName>
    </submittedName>
</protein>
<dbReference type="EMBL" id="JALNTZ010000005">
    <property type="protein sequence ID" value="KAJ3652049.1"/>
    <property type="molecule type" value="Genomic_DNA"/>
</dbReference>
<keyword evidence="3 8" id="KW-0812">Transmembrane</keyword>
<evidence type="ECO:0000256" key="5">
    <source>
        <dbReference type="ARBA" id="ARBA00023136"/>
    </source>
</evidence>
<reference evidence="10" key="1">
    <citation type="journal article" date="2023" name="G3 (Bethesda)">
        <title>Whole genome assemblies of Zophobas morio and Tenebrio molitor.</title>
        <authorList>
            <person name="Kaur S."/>
            <person name="Stinson S.A."/>
            <person name="diCenzo G.C."/>
        </authorList>
    </citation>
    <scope>NUCLEOTIDE SEQUENCE</scope>
    <source>
        <strain evidence="10">QUZm001</strain>
    </source>
</reference>
<feature type="transmembrane region" description="Helical" evidence="8">
    <location>
        <begin position="466"/>
        <end position="491"/>
    </location>
</feature>
<dbReference type="Proteomes" id="UP001168821">
    <property type="component" value="Unassembled WGS sequence"/>
</dbReference>